<reference evidence="3 4" key="1">
    <citation type="journal article" date="2015" name="J. Biotechnol.">
        <title>Complete genome sequence of a malodorant-producing acetogen, Clostridium scatologenes ATCC 25775(T).</title>
        <authorList>
            <person name="Zhu Z."/>
            <person name="Guo T."/>
            <person name="Zheng H."/>
            <person name="Song T."/>
            <person name="Ouyang P."/>
            <person name="Xie J."/>
        </authorList>
    </citation>
    <scope>NUCLEOTIDE SEQUENCE [LARGE SCALE GENOMIC DNA]</scope>
    <source>
        <strain evidence="3 4">ATCC 25775</strain>
    </source>
</reference>
<feature type="transmembrane region" description="Helical" evidence="1">
    <location>
        <begin position="177"/>
        <end position="198"/>
    </location>
</feature>
<evidence type="ECO:0000259" key="2">
    <source>
        <dbReference type="SMART" id="SM00900"/>
    </source>
</evidence>
<dbReference type="Gene3D" id="3.90.1010.20">
    <property type="match status" value="1"/>
</dbReference>
<accession>A0A0E3GQ12</accession>
<protein>
    <submittedName>
        <fullName evidence="3">FMN-binding domain protein</fullName>
    </submittedName>
</protein>
<feature type="transmembrane region" description="Helical" evidence="1">
    <location>
        <begin position="93"/>
        <end position="110"/>
    </location>
</feature>
<evidence type="ECO:0000313" key="3">
    <source>
        <dbReference type="EMBL" id="AKA67766.1"/>
    </source>
</evidence>
<gene>
    <name evidence="3" type="ORF">CSCA_0641</name>
</gene>
<keyword evidence="1" id="KW-0812">Transmembrane</keyword>
<dbReference type="InterPro" id="IPR007329">
    <property type="entry name" value="FMN-bd"/>
</dbReference>
<dbReference type="GO" id="GO:0016020">
    <property type="term" value="C:membrane"/>
    <property type="evidence" value="ECO:0007669"/>
    <property type="project" value="InterPro"/>
</dbReference>
<name>A0A0E3GQ12_CLOSL</name>
<feature type="domain" description="FMN-binding" evidence="2">
    <location>
        <begin position="231"/>
        <end position="299"/>
    </location>
</feature>
<evidence type="ECO:0000256" key="1">
    <source>
        <dbReference type="SAM" id="Phobius"/>
    </source>
</evidence>
<feature type="transmembrane region" description="Helical" evidence="1">
    <location>
        <begin position="59"/>
        <end position="81"/>
    </location>
</feature>
<sequence>MNKNCTLNISCQKLLKAVHIILAASVLGGLISILSLLLLKQTKNFEGNTFPIDLGILKIFTWTVNYAFFILLITAFIYSLFTEWGFVKYRWIILKWFLILIIFAMTWIGFGPSVNGMTSIADIGLNNSVMKSEYLNFQNKALMYTSIELCIIILIALISIFKPFGKRKVKHTIKQKTIIMIVLPIFIIGIVFTAVNYINLNKIRHMTIENVNLSKINDGIYKGQAKVSNSTYKVEVKVTDHKIVNIKSIDNRKSPYVTFAEGVFPKIIKEQKINVDVVTGATTTSKAFMKSIENALNTEKL</sequence>
<organism evidence="3 4">
    <name type="scientific">Clostridium scatologenes</name>
    <dbReference type="NCBI Taxonomy" id="1548"/>
    <lineage>
        <taxon>Bacteria</taxon>
        <taxon>Bacillati</taxon>
        <taxon>Bacillota</taxon>
        <taxon>Clostridia</taxon>
        <taxon>Eubacteriales</taxon>
        <taxon>Clostridiaceae</taxon>
        <taxon>Clostridium</taxon>
    </lineage>
</organism>
<dbReference type="RefSeq" id="WP_029160854.1">
    <property type="nucleotide sequence ID" value="NZ_CP009933.1"/>
</dbReference>
<dbReference type="HOGENOM" id="CLU_935965_0_0_9"/>
<keyword evidence="1" id="KW-0472">Membrane</keyword>
<dbReference type="EMBL" id="CP009933">
    <property type="protein sequence ID" value="AKA67766.1"/>
    <property type="molecule type" value="Genomic_DNA"/>
</dbReference>
<dbReference type="Pfam" id="PF04205">
    <property type="entry name" value="FMN_bind"/>
    <property type="match status" value="1"/>
</dbReference>
<dbReference type="KEGG" id="csq:CSCA_0641"/>
<proteinExistence type="predicted"/>
<dbReference type="STRING" id="1548.CSCA_0641"/>
<dbReference type="AlphaFoldDB" id="A0A0E3GQ12"/>
<evidence type="ECO:0000313" key="4">
    <source>
        <dbReference type="Proteomes" id="UP000033115"/>
    </source>
</evidence>
<dbReference type="GO" id="GO:0010181">
    <property type="term" value="F:FMN binding"/>
    <property type="evidence" value="ECO:0007669"/>
    <property type="project" value="InterPro"/>
</dbReference>
<keyword evidence="4" id="KW-1185">Reference proteome</keyword>
<keyword evidence="1" id="KW-1133">Transmembrane helix</keyword>
<feature type="transmembrane region" description="Helical" evidence="1">
    <location>
        <begin position="141"/>
        <end position="165"/>
    </location>
</feature>
<feature type="transmembrane region" description="Helical" evidence="1">
    <location>
        <begin position="20"/>
        <end position="39"/>
    </location>
</feature>
<dbReference type="Proteomes" id="UP000033115">
    <property type="component" value="Chromosome"/>
</dbReference>
<dbReference type="SMART" id="SM00900">
    <property type="entry name" value="FMN_bind"/>
    <property type="match status" value="1"/>
</dbReference>